<keyword evidence="8" id="KW-0411">Iron-sulfur</keyword>
<keyword evidence="6" id="KW-0560">Oxidoreductase</keyword>
<evidence type="ECO:0000256" key="9">
    <source>
        <dbReference type="ARBA" id="ARBA00023136"/>
    </source>
</evidence>
<feature type="region of interest" description="Disordered" evidence="10">
    <location>
        <begin position="407"/>
        <end position="426"/>
    </location>
</feature>
<evidence type="ECO:0000256" key="1">
    <source>
        <dbReference type="ARBA" id="ARBA00004370"/>
    </source>
</evidence>
<dbReference type="EMBL" id="JBAPLV010000016">
    <property type="protein sequence ID" value="MEI4279814.1"/>
    <property type="molecule type" value="Genomic_DNA"/>
</dbReference>
<dbReference type="PROSITE" id="PS51296">
    <property type="entry name" value="RIESKE"/>
    <property type="match status" value="1"/>
</dbReference>
<comment type="subcellular location">
    <subcellularLocation>
        <location evidence="1">Membrane</location>
    </subcellularLocation>
</comment>
<proteinExistence type="predicted"/>
<feature type="domain" description="Rieske" evidence="11">
    <location>
        <begin position="15"/>
        <end position="121"/>
    </location>
</feature>
<dbReference type="SUPFAM" id="SSF50022">
    <property type="entry name" value="ISP domain"/>
    <property type="match status" value="1"/>
</dbReference>
<dbReference type="RefSeq" id="WP_225233980.1">
    <property type="nucleotide sequence ID" value="NZ_JBAPLV010000016.1"/>
</dbReference>
<accession>A0ABU8E862</accession>
<evidence type="ECO:0000256" key="6">
    <source>
        <dbReference type="ARBA" id="ARBA00023002"/>
    </source>
</evidence>
<organism evidence="12 13">
    <name type="scientific">Klenkia terrae</name>
    <dbReference type="NCBI Taxonomy" id="1052259"/>
    <lineage>
        <taxon>Bacteria</taxon>
        <taxon>Bacillati</taxon>
        <taxon>Actinomycetota</taxon>
        <taxon>Actinomycetes</taxon>
        <taxon>Geodermatophilales</taxon>
        <taxon>Geodermatophilaceae</taxon>
        <taxon>Klenkia</taxon>
    </lineage>
</organism>
<keyword evidence="5" id="KW-1133">Transmembrane helix</keyword>
<gene>
    <name evidence="12" type="ORF">UXQ13_15190</name>
</gene>
<keyword evidence="9" id="KW-0472">Membrane</keyword>
<evidence type="ECO:0000256" key="10">
    <source>
        <dbReference type="SAM" id="MobiDB-lite"/>
    </source>
</evidence>
<dbReference type="PANTHER" id="PTHR21266:SF32">
    <property type="entry name" value="CHOLESTEROL 7-DESATURASE NVD"/>
    <property type="match status" value="1"/>
</dbReference>
<dbReference type="Pfam" id="PF00355">
    <property type="entry name" value="Rieske"/>
    <property type="match status" value="1"/>
</dbReference>
<evidence type="ECO:0000256" key="2">
    <source>
        <dbReference type="ARBA" id="ARBA00022692"/>
    </source>
</evidence>
<dbReference type="InterPro" id="IPR050584">
    <property type="entry name" value="Cholesterol_7-desaturase"/>
</dbReference>
<sequence>MALSRTPPSPGGTGWFPVARSADVGTAPVAVGAGDRPWVVVRLRPGGEVTALSPRCPHRLAPLTDGTVVDGLLQCSRHGWRFTADGRCRDIPALGPDAAPPPRADLSAPWAVEERDGWVWIAPDRTLHHRPPRAAAATTAEPVPELPAPAGPVVGNLEPALAHAWHPVALADQLDDGGWLAVRLLGRTWTVERREGRLDAGPAAWGVREHLGVVWLAPDRPVGEEVEVPSAPGIRSRWLSPVRTSAPAAVVVDAFLDPARGGRVPSVPAVTTGRGGFTARWTDADAAVSVQLGAPLQLVRREDLPDGSVRWAVLLVQPEDADATRIHLGAFVQGAAAPASRAALAAEVDRLGAELADVVTDRRWTGTAGLPLTLREEVHVATDAPGVALRRVLADFLVAARRAEGSTTVQDTTVRTTEEDTDVAAA</sequence>
<keyword evidence="4" id="KW-0479">Metal-binding</keyword>
<keyword evidence="3" id="KW-0001">2Fe-2S</keyword>
<evidence type="ECO:0000256" key="3">
    <source>
        <dbReference type="ARBA" id="ARBA00022714"/>
    </source>
</evidence>
<evidence type="ECO:0000259" key="11">
    <source>
        <dbReference type="PROSITE" id="PS51296"/>
    </source>
</evidence>
<keyword evidence="7" id="KW-0408">Iron</keyword>
<keyword evidence="2" id="KW-0812">Transmembrane</keyword>
<dbReference type="Gene3D" id="2.102.10.10">
    <property type="entry name" value="Rieske [2Fe-2S] iron-sulphur domain"/>
    <property type="match status" value="1"/>
</dbReference>
<reference evidence="12 13" key="1">
    <citation type="submission" date="2024-03" db="EMBL/GenBank/DDBJ databases">
        <title>Draft genome sequence of Klenkia terrae.</title>
        <authorList>
            <person name="Duangmal K."/>
            <person name="Chantavorakit T."/>
        </authorList>
    </citation>
    <scope>NUCLEOTIDE SEQUENCE [LARGE SCALE GENOMIC DNA]</scope>
    <source>
        <strain evidence="12 13">JCM 17786</strain>
    </source>
</reference>
<dbReference type="InterPro" id="IPR017941">
    <property type="entry name" value="Rieske_2Fe-2S"/>
</dbReference>
<dbReference type="Proteomes" id="UP001373496">
    <property type="component" value="Unassembled WGS sequence"/>
</dbReference>
<evidence type="ECO:0000256" key="8">
    <source>
        <dbReference type="ARBA" id="ARBA00023014"/>
    </source>
</evidence>
<dbReference type="InterPro" id="IPR036922">
    <property type="entry name" value="Rieske_2Fe-2S_sf"/>
</dbReference>
<dbReference type="PANTHER" id="PTHR21266">
    <property type="entry name" value="IRON-SULFUR DOMAIN CONTAINING PROTEIN"/>
    <property type="match status" value="1"/>
</dbReference>
<evidence type="ECO:0000256" key="5">
    <source>
        <dbReference type="ARBA" id="ARBA00022989"/>
    </source>
</evidence>
<protein>
    <submittedName>
        <fullName evidence="12">Rieske 2Fe-2S domain-containing protein</fullName>
    </submittedName>
</protein>
<evidence type="ECO:0000256" key="4">
    <source>
        <dbReference type="ARBA" id="ARBA00022723"/>
    </source>
</evidence>
<evidence type="ECO:0000313" key="12">
    <source>
        <dbReference type="EMBL" id="MEI4279814.1"/>
    </source>
</evidence>
<comment type="caution">
    <text evidence="12">The sequence shown here is derived from an EMBL/GenBank/DDBJ whole genome shotgun (WGS) entry which is preliminary data.</text>
</comment>
<evidence type="ECO:0000256" key="7">
    <source>
        <dbReference type="ARBA" id="ARBA00023004"/>
    </source>
</evidence>
<name>A0ABU8E862_9ACTN</name>
<evidence type="ECO:0000313" key="13">
    <source>
        <dbReference type="Proteomes" id="UP001373496"/>
    </source>
</evidence>
<dbReference type="Gene3D" id="2.20.25.680">
    <property type="match status" value="1"/>
</dbReference>
<keyword evidence="13" id="KW-1185">Reference proteome</keyword>